<gene>
    <name evidence="1" type="ORF">MSG28_013317</name>
</gene>
<proteinExistence type="predicted"/>
<evidence type="ECO:0000313" key="2">
    <source>
        <dbReference type="Proteomes" id="UP001064048"/>
    </source>
</evidence>
<dbReference type="Proteomes" id="UP001064048">
    <property type="component" value="Chromosome 23"/>
</dbReference>
<reference evidence="1 2" key="1">
    <citation type="journal article" date="2022" name="Genome Biol. Evol.">
        <title>The Spruce Budworm Genome: Reconstructing the Evolutionary History of Antifreeze Proteins.</title>
        <authorList>
            <person name="Beliveau C."/>
            <person name="Gagne P."/>
            <person name="Picq S."/>
            <person name="Vernygora O."/>
            <person name="Keeling C.I."/>
            <person name="Pinkney K."/>
            <person name="Doucet D."/>
            <person name="Wen F."/>
            <person name="Johnston J.S."/>
            <person name="Maaroufi H."/>
            <person name="Boyle B."/>
            <person name="Laroche J."/>
            <person name="Dewar K."/>
            <person name="Juretic N."/>
            <person name="Blackburn G."/>
            <person name="Nisole A."/>
            <person name="Brunet B."/>
            <person name="Brandao M."/>
            <person name="Lumley L."/>
            <person name="Duan J."/>
            <person name="Quan G."/>
            <person name="Lucarotti C.J."/>
            <person name="Roe A.D."/>
            <person name="Sperling F.A.H."/>
            <person name="Levesque R.C."/>
            <person name="Cusson M."/>
        </authorList>
    </citation>
    <scope>NUCLEOTIDE SEQUENCE [LARGE SCALE GENOMIC DNA]</scope>
    <source>
        <strain evidence="1">Glfc:IPQL:Cfum</strain>
    </source>
</reference>
<sequence length="290" mass="33052">MVEQFSLSMETATKKKKPGGLKGKLKKTIKNVLCRPDPILWPVVSEENENTLRMALEKYKVDIPVFTKPHWKELKQIPKEERPKQPKLPKRDGLIFGVAQCCEAVKNTDCSAVLIESEVNPRFIIQPIIEACTSANVPIICLKNLRSTSLCNFGIKTICLGIQRNYLQELTNTITELLESYQTPIIKRNETLEEMEVETALKTNIPLRSENNTVLANLLLFRKDKKTRVFVPPSENASIEAKKQFVGQDFIEFSGKSTKLEQNDVTFKKMILKRIANNPNRPKAGKKRKN</sequence>
<evidence type="ECO:0000313" key="1">
    <source>
        <dbReference type="EMBL" id="KAI8439590.1"/>
    </source>
</evidence>
<name>A0ACC0KTE5_CHOFU</name>
<accession>A0ACC0KTE5</accession>
<organism evidence="1 2">
    <name type="scientific">Choristoneura fumiferana</name>
    <name type="common">Spruce budworm moth</name>
    <name type="synonym">Archips fumiferana</name>
    <dbReference type="NCBI Taxonomy" id="7141"/>
    <lineage>
        <taxon>Eukaryota</taxon>
        <taxon>Metazoa</taxon>
        <taxon>Ecdysozoa</taxon>
        <taxon>Arthropoda</taxon>
        <taxon>Hexapoda</taxon>
        <taxon>Insecta</taxon>
        <taxon>Pterygota</taxon>
        <taxon>Neoptera</taxon>
        <taxon>Endopterygota</taxon>
        <taxon>Lepidoptera</taxon>
        <taxon>Glossata</taxon>
        <taxon>Ditrysia</taxon>
        <taxon>Tortricoidea</taxon>
        <taxon>Tortricidae</taxon>
        <taxon>Tortricinae</taxon>
        <taxon>Choristoneura</taxon>
    </lineage>
</organism>
<dbReference type="EMBL" id="CM046123">
    <property type="protein sequence ID" value="KAI8439590.1"/>
    <property type="molecule type" value="Genomic_DNA"/>
</dbReference>
<protein>
    <submittedName>
        <fullName evidence="1">Uncharacterized protein</fullName>
    </submittedName>
</protein>
<comment type="caution">
    <text evidence="1">The sequence shown here is derived from an EMBL/GenBank/DDBJ whole genome shotgun (WGS) entry which is preliminary data.</text>
</comment>
<keyword evidence="2" id="KW-1185">Reference proteome</keyword>